<dbReference type="AlphaFoldDB" id="A0A7Y8Y3A8"/>
<organism evidence="1 2">
    <name type="scientific">Flavobacterium agri</name>
    <dbReference type="NCBI Taxonomy" id="2743471"/>
    <lineage>
        <taxon>Bacteria</taxon>
        <taxon>Pseudomonadati</taxon>
        <taxon>Bacteroidota</taxon>
        <taxon>Flavobacteriia</taxon>
        <taxon>Flavobacteriales</taxon>
        <taxon>Flavobacteriaceae</taxon>
        <taxon>Flavobacterium</taxon>
    </lineage>
</organism>
<dbReference type="Proteomes" id="UP000535020">
    <property type="component" value="Unassembled WGS sequence"/>
</dbReference>
<proteinExistence type="predicted"/>
<accession>A0A7Y8Y3A8</accession>
<keyword evidence="2" id="KW-1185">Reference proteome</keyword>
<sequence>MKPLAQHIIEGLKEKSEPVIENVVKETTEEKEEDKQTLSLLELATVGNDKEG</sequence>
<evidence type="ECO:0000313" key="2">
    <source>
        <dbReference type="Proteomes" id="UP000535020"/>
    </source>
</evidence>
<comment type="caution">
    <text evidence="1">The sequence shown here is derived from an EMBL/GenBank/DDBJ whole genome shotgun (WGS) entry which is preliminary data.</text>
</comment>
<evidence type="ECO:0000313" key="1">
    <source>
        <dbReference type="EMBL" id="NYA70505.1"/>
    </source>
</evidence>
<reference evidence="1 2" key="1">
    <citation type="submission" date="2020-07" db="EMBL/GenBank/DDBJ databases">
        <authorList>
            <person name="Sun Q."/>
        </authorList>
    </citation>
    <scope>NUCLEOTIDE SEQUENCE [LARGE SCALE GENOMIC DNA]</scope>
    <source>
        <strain evidence="1 2">MAH-1</strain>
    </source>
</reference>
<protein>
    <submittedName>
        <fullName evidence="1">Uncharacterized protein</fullName>
    </submittedName>
</protein>
<dbReference type="RefSeq" id="WP_176005314.1">
    <property type="nucleotide sequence ID" value="NZ_JABWMI010000006.1"/>
</dbReference>
<name>A0A7Y8Y3A8_9FLAO</name>
<gene>
    <name evidence="1" type="ORF">HZF10_06195</name>
</gene>
<dbReference type="EMBL" id="JACBJI010000002">
    <property type="protein sequence ID" value="NYA70505.1"/>
    <property type="molecule type" value="Genomic_DNA"/>
</dbReference>